<feature type="region of interest" description="Disordered" evidence="1">
    <location>
        <begin position="1"/>
        <end position="22"/>
    </location>
</feature>
<accession>A0A4P9W068</accession>
<dbReference type="InterPro" id="IPR048627">
    <property type="entry name" value="Sec10_HB"/>
</dbReference>
<dbReference type="GO" id="GO:0000145">
    <property type="term" value="C:exocyst"/>
    <property type="evidence" value="ECO:0007669"/>
    <property type="project" value="TreeGrafter"/>
</dbReference>
<dbReference type="SMART" id="SM00256">
    <property type="entry name" value="FBOX"/>
    <property type="match status" value="1"/>
</dbReference>
<name>A0A4P9W068_9FUNG</name>
<dbReference type="OrthoDB" id="5554140at2759"/>
<protein>
    <submittedName>
        <fullName evidence="3">Exocyst complex component Sec10-domain-containing protein</fullName>
    </submittedName>
</protein>
<dbReference type="GO" id="GO:0006887">
    <property type="term" value="P:exocytosis"/>
    <property type="evidence" value="ECO:0007669"/>
    <property type="project" value="TreeGrafter"/>
</dbReference>
<feature type="compositionally biased region" description="Low complexity" evidence="1">
    <location>
        <begin position="150"/>
        <end position="173"/>
    </location>
</feature>
<dbReference type="InterPro" id="IPR009976">
    <property type="entry name" value="Sec10-like"/>
</dbReference>
<evidence type="ECO:0000313" key="3">
    <source>
        <dbReference type="EMBL" id="RKO83940.1"/>
    </source>
</evidence>
<dbReference type="Pfam" id="PF12937">
    <property type="entry name" value="F-box-like"/>
    <property type="match status" value="1"/>
</dbReference>
<evidence type="ECO:0000259" key="2">
    <source>
        <dbReference type="PROSITE" id="PS50181"/>
    </source>
</evidence>
<keyword evidence="4" id="KW-1185">Reference proteome</keyword>
<dbReference type="SUPFAM" id="SSF81383">
    <property type="entry name" value="F-box domain"/>
    <property type="match status" value="1"/>
</dbReference>
<organism evidence="3 4">
    <name type="scientific">Blyttiomyces helicus</name>
    <dbReference type="NCBI Taxonomy" id="388810"/>
    <lineage>
        <taxon>Eukaryota</taxon>
        <taxon>Fungi</taxon>
        <taxon>Fungi incertae sedis</taxon>
        <taxon>Chytridiomycota</taxon>
        <taxon>Chytridiomycota incertae sedis</taxon>
        <taxon>Chytridiomycetes</taxon>
        <taxon>Chytridiomycetes incertae sedis</taxon>
        <taxon>Blyttiomyces</taxon>
    </lineage>
</organism>
<dbReference type="PROSITE" id="PS50181">
    <property type="entry name" value="FBOX"/>
    <property type="match status" value="1"/>
</dbReference>
<reference evidence="4" key="1">
    <citation type="journal article" date="2018" name="Nat. Microbiol.">
        <title>Leveraging single-cell genomics to expand the fungal tree of life.</title>
        <authorList>
            <person name="Ahrendt S.R."/>
            <person name="Quandt C.A."/>
            <person name="Ciobanu D."/>
            <person name="Clum A."/>
            <person name="Salamov A."/>
            <person name="Andreopoulos B."/>
            <person name="Cheng J.F."/>
            <person name="Woyke T."/>
            <person name="Pelin A."/>
            <person name="Henrissat B."/>
            <person name="Reynolds N.K."/>
            <person name="Benny G.L."/>
            <person name="Smith M.E."/>
            <person name="James T.Y."/>
            <person name="Grigoriev I.V."/>
        </authorList>
    </citation>
    <scope>NUCLEOTIDE SEQUENCE [LARGE SCALE GENOMIC DNA]</scope>
</reference>
<dbReference type="PANTHER" id="PTHR12100:SF1">
    <property type="entry name" value="RECYCLIN-1"/>
    <property type="match status" value="1"/>
</dbReference>
<sequence length="524" mass="55918">MSATVSSSAKGPPGKPAGPAKNLSALPPDLIVRVFTFLPVPDLPSVARVSRRLKILVYNDDVYEPKLRSLGVVQGAAADPPATDASASGLAAKLKQLPGGHLLPGSARYLETGTLWGTLQDEDAGSGAEVAAGEGKVEEGGAAGGEEGQTEATAGAGSPATVSSPPATSPSSPDGVQQITASVPAVKKSSLVIGTGGLKAAGKTPSAGIPSTAARAAAGSNRSTVRPTYDGKTSRELFRQIYTELFPYYADFRKRQKDSKVFKDFKDLSMIAAVLRRLRLFSRAALLSDDEDINFALETTIEWFESMVLGQFERAYDAENIKEMRRNAFAAHQLNGGAACVQLFVSKNPIFFDSTFNPSLVASKLPSAGGPSTGYVLADDFAKFTDHMLVNCRRQADIIEKVFLPSMNAMTLFVNKVFEDSIAEYLTAVLVAAHDREGLGIYLHTLATSVHCCTQFVEYISGAGAAGGGMSVEALKENIGAIFRPYASRYIKEELEYTNGRFKTELEKWANRVSFLHVGRECHD</sequence>
<evidence type="ECO:0000256" key="1">
    <source>
        <dbReference type="SAM" id="MobiDB-lite"/>
    </source>
</evidence>
<dbReference type="EMBL" id="ML000672">
    <property type="protein sequence ID" value="RKO83940.1"/>
    <property type="molecule type" value="Genomic_DNA"/>
</dbReference>
<feature type="region of interest" description="Disordered" evidence="1">
    <location>
        <begin position="138"/>
        <end position="177"/>
    </location>
</feature>
<proteinExistence type="predicted"/>
<dbReference type="Gene3D" id="1.20.1280.50">
    <property type="match status" value="1"/>
</dbReference>
<feature type="compositionally biased region" description="Low complexity" evidence="1">
    <location>
        <begin position="1"/>
        <end position="21"/>
    </location>
</feature>
<dbReference type="Proteomes" id="UP000269721">
    <property type="component" value="Unassembled WGS sequence"/>
</dbReference>
<dbReference type="InterPro" id="IPR001810">
    <property type="entry name" value="F-box_dom"/>
</dbReference>
<dbReference type="PANTHER" id="PTHR12100">
    <property type="entry name" value="SEC10"/>
    <property type="match status" value="1"/>
</dbReference>
<dbReference type="InterPro" id="IPR036047">
    <property type="entry name" value="F-box-like_dom_sf"/>
</dbReference>
<evidence type="ECO:0000313" key="4">
    <source>
        <dbReference type="Proteomes" id="UP000269721"/>
    </source>
</evidence>
<dbReference type="Pfam" id="PF07393">
    <property type="entry name" value="Sec10_HB"/>
    <property type="match status" value="1"/>
</dbReference>
<dbReference type="AlphaFoldDB" id="A0A4P9W068"/>
<feature type="domain" description="F-box" evidence="2">
    <location>
        <begin position="20"/>
        <end position="66"/>
    </location>
</feature>
<gene>
    <name evidence="3" type="ORF">BDK51DRAFT_51029</name>
</gene>
<dbReference type="GO" id="GO:0006893">
    <property type="term" value="P:Golgi to plasma membrane transport"/>
    <property type="evidence" value="ECO:0007669"/>
    <property type="project" value="TreeGrafter"/>
</dbReference>